<dbReference type="SUPFAM" id="SSF52047">
    <property type="entry name" value="RNI-like"/>
    <property type="match status" value="1"/>
</dbReference>
<organism evidence="2 3">
    <name type="scientific">Postia placenta MAD-698-R-SB12</name>
    <dbReference type="NCBI Taxonomy" id="670580"/>
    <lineage>
        <taxon>Eukaryota</taxon>
        <taxon>Fungi</taxon>
        <taxon>Dikarya</taxon>
        <taxon>Basidiomycota</taxon>
        <taxon>Agaricomycotina</taxon>
        <taxon>Agaricomycetes</taxon>
        <taxon>Polyporales</taxon>
        <taxon>Adustoporiaceae</taxon>
        <taxon>Rhodonia</taxon>
    </lineage>
</organism>
<reference evidence="2 3" key="1">
    <citation type="submission" date="2017-04" db="EMBL/GenBank/DDBJ databases">
        <title>Genome Sequence of the Model Brown-Rot Fungus Postia placenta SB12.</title>
        <authorList>
            <consortium name="DOE Joint Genome Institute"/>
            <person name="Gaskell J."/>
            <person name="Kersten P."/>
            <person name="Larrondo L.F."/>
            <person name="Canessa P."/>
            <person name="Martinez D."/>
            <person name="Hibbett D."/>
            <person name="Schmoll M."/>
            <person name="Kubicek C.P."/>
            <person name="Martinez A.T."/>
            <person name="Yadav J."/>
            <person name="Master E."/>
            <person name="Magnuson J.K."/>
            <person name="James T."/>
            <person name="Yaver D."/>
            <person name="Berka R."/>
            <person name="Labutti K."/>
            <person name="Lipzen A."/>
            <person name="Aerts A."/>
            <person name="Barry K."/>
            <person name="Henrissat B."/>
            <person name="Blanchette R."/>
            <person name="Grigoriev I."/>
            <person name="Cullen D."/>
        </authorList>
    </citation>
    <scope>NUCLEOTIDE SEQUENCE [LARGE SCALE GENOMIC DNA]</scope>
    <source>
        <strain evidence="2 3">MAD-698-R-SB12</strain>
    </source>
</reference>
<feature type="domain" description="DUF7330" evidence="1">
    <location>
        <begin position="558"/>
        <end position="647"/>
    </location>
</feature>
<dbReference type="InterPro" id="IPR055754">
    <property type="entry name" value="DUF7330"/>
</dbReference>
<keyword evidence="3" id="KW-1185">Reference proteome</keyword>
<dbReference type="EMBL" id="KZ110594">
    <property type="protein sequence ID" value="OSX64492.1"/>
    <property type="molecule type" value="Genomic_DNA"/>
</dbReference>
<dbReference type="RefSeq" id="XP_024341286.1">
    <property type="nucleotide sequence ID" value="XM_024478782.1"/>
</dbReference>
<proteinExistence type="predicted"/>
<evidence type="ECO:0000313" key="3">
    <source>
        <dbReference type="Proteomes" id="UP000194127"/>
    </source>
</evidence>
<dbReference type="OrthoDB" id="2593559at2759"/>
<dbReference type="AlphaFoldDB" id="A0A1X6N7M2"/>
<dbReference type="Proteomes" id="UP000194127">
    <property type="component" value="Unassembled WGS sequence"/>
</dbReference>
<dbReference type="Gene3D" id="3.80.10.10">
    <property type="entry name" value="Ribonuclease Inhibitor"/>
    <property type="match status" value="1"/>
</dbReference>
<dbReference type="Pfam" id="PF24016">
    <property type="entry name" value="DUF7330"/>
    <property type="match status" value="1"/>
</dbReference>
<protein>
    <recommendedName>
        <fullName evidence="1">DUF7330 domain-containing protein</fullName>
    </recommendedName>
</protein>
<evidence type="ECO:0000259" key="1">
    <source>
        <dbReference type="Pfam" id="PF24016"/>
    </source>
</evidence>
<name>A0A1X6N7M2_9APHY</name>
<dbReference type="InterPro" id="IPR032675">
    <property type="entry name" value="LRR_dom_sf"/>
</dbReference>
<sequence>MSDPTKLEETYITDAGFGHITWTPSTTVDSLSFVKALEFRMISEVDIRGCVHRNRYTERDDEGTDETGLPVHTWLDALVNGLPALLEDHRFNIEKLTLDDLVWGRIAPPTQTSLLFHLHNITELVLSKMSFENANQLLTILGSFPRLSTLEMDKCSGLLVESDMLQIARAVPLNLRHLRLDSPDSSYGPVVQWLADGGVSVTIKKAFLVWEEVDIPALLNFFRTIASSLETLTYMQRAPNKLHIDDEPIQMNLLDDGNGPTKVDVAAAQELKRRTRECEAAAEANNLLDRHPIQACATAHLHVRITWSRLAPIAIKLLCQLSSQAECVSLLLDFSHSTPDDAEWGLVGEMLHALATRLIAGNRCALRLRMYPAVFEKLPRVAAEGTGWDFSLTHDEWDYDPHRSDSMLSRCGLTRLGAQYYYVSLSTGCEIEWRLMTISPIIHWKREIEDLCLRSTSNGPAPVLAQTATRPFTSVIPFRISGPPQSDSAQRVNNISLFSKHDPIKGTYIIDPLLPTVPMSTGLFSGEHNVRKIGQEAARDTRTPGTSFDGGSDNVSDVNAAFRTRRSPITLDLAVVGDKPQGSDKSRARIMASARHGNIAVNLFQIQQSRCVDLNLPFRQGNMIVLLPPDFDGPITIRQRRGRSAISFLPAFAERALAVFSVSGYFI</sequence>
<gene>
    <name evidence="2" type="ORF">POSPLADRAFT_1045525</name>
</gene>
<evidence type="ECO:0000313" key="2">
    <source>
        <dbReference type="EMBL" id="OSX64492.1"/>
    </source>
</evidence>
<dbReference type="GeneID" id="36323732"/>
<accession>A0A1X6N7M2</accession>